<keyword evidence="1" id="KW-0175">Coiled coil</keyword>
<sequence>MELQDIISSSLKQDIKELQKLQQRKEEIKEKCNEHIQLFKIYVKKQDPKGWYEVGRNERVFRAFFGEEFDSFSEMFVYNMDQLEKQLEKDNYHECVSKTCLAVLKKQFETFLYHQPPKDSFEYFTNYGRDVSIYLVFREYTHDDVGFVQNIILYYLDGIKERIDARAHHEKELMIKERDVKQGWEHEKRLLSLKCRNKIR</sequence>
<name>A0A6L2L1T0_TANCI</name>
<evidence type="ECO:0000256" key="1">
    <source>
        <dbReference type="SAM" id="Coils"/>
    </source>
</evidence>
<organism evidence="2">
    <name type="scientific">Tanacetum cinerariifolium</name>
    <name type="common">Dalmatian daisy</name>
    <name type="synonym">Chrysanthemum cinerariifolium</name>
    <dbReference type="NCBI Taxonomy" id="118510"/>
    <lineage>
        <taxon>Eukaryota</taxon>
        <taxon>Viridiplantae</taxon>
        <taxon>Streptophyta</taxon>
        <taxon>Embryophyta</taxon>
        <taxon>Tracheophyta</taxon>
        <taxon>Spermatophyta</taxon>
        <taxon>Magnoliopsida</taxon>
        <taxon>eudicotyledons</taxon>
        <taxon>Gunneridae</taxon>
        <taxon>Pentapetalae</taxon>
        <taxon>asterids</taxon>
        <taxon>campanulids</taxon>
        <taxon>Asterales</taxon>
        <taxon>Asteraceae</taxon>
        <taxon>Asteroideae</taxon>
        <taxon>Anthemideae</taxon>
        <taxon>Anthemidinae</taxon>
        <taxon>Tanacetum</taxon>
    </lineage>
</organism>
<evidence type="ECO:0000313" key="2">
    <source>
        <dbReference type="EMBL" id="GEU55060.1"/>
    </source>
</evidence>
<proteinExistence type="predicted"/>
<protein>
    <submittedName>
        <fullName evidence="2">Uncharacterized protein</fullName>
    </submittedName>
</protein>
<feature type="coiled-coil region" evidence="1">
    <location>
        <begin position="11"/>
        <end position="38"/>
    </location>
</feature>
<reference evidence="2" key="1">
    <citation type="journal article" date="2019" name="Sci. Rep.">
        <title>Draft genome of Tanacetum cinerariifolium, the natural source of mosquito coil.</title>
        <authorList>
            <person name="Yamashiro T."/>
            <person name="Shiraishi A."/>
            <person name="Satake H."/>
            <person name="Nakayama K."/>
        </authorList>
    </citation>
    <scope>NUCLEOTIDE SEQUENCE</scope>
</reference>
<comment type="caution">
    <text evidence="2">The sequence shown here is derived from an EMBL/GenBank/DDBJ whole genome shotgun (WGS) entry which is preliminary data.</text>
</comment>
<dbReference type="EMBL" id="BKCJ010003433">
    <property type="protein sequence ID" value="GEU55060.1"/>
    <property type="molecule type" value="Genomic_DNA"/>
</dbReference>
<accession>A0A6L2L1T0</accession>
<gene>
    <name evidence="2" type="ORF">Tci_027038</name>
</gene>
<dbReference type="AlphaFoldDB" id="A0A6L2L1T0"/>